<dbReference type="InterPro" id="IPR052550">
    <property type="entry name" value="Pyrimidine_5'-ntase_YjjG"/>
</dbReference>
<gene>
    <name evidence="1" type="ORF">DWB61_03940</name>
</gene>
<dbReference type="InterPro" id="IPR011951">
    <property type="entry name" value="HAD-SF_hydro_IA_YjjG/PynA"/>
</dbReference>
<dbReference type="SUPFAM" id="SSF56784">
    <property type="entry name" value="HAD-like"/>
    <property type="match status" value="1"/>
</dbReference>
<dbReference type="AlphaFoldDB" id="A0A425Y4X5"/>
<dbReference type="OrthoDB" id="9802350at2"/>
<evidence type="ECO:0000313" key="2">
    <source>
        <dbReference type="Proteomes" id="UP000285794"/>
    </source>
</evidence>
<comment type="caution">
    <text evidence="1">The sequence shown here is derived from an EMBL/GenBank/DDBJ whole genome shotgun (WGS) entry which is preliminary data.</text>
</comment>
<dbReference type="EMBL" id="QQWG01000003">
    <property type="protein sequence ID" value="RRG23553.1"/>
    <property type="molecule type" value="Genomic_DNA"/>
</dbReference>
<dbReference type="InterPro" id="IPR023198">
    <property type="entry name" value="PGP-like_dom2"/>
</dbReference>
<dbReference type="Pfam" id="PF13419">
    <property type="entry name" value="HAD_2"/>
    <property type="match status" value="1"/>
</dbReference>
<accession>A0A425Y4X5</accession>
<dbReference type="SFLD" id="SFLDS00003">
    <property type="entry name" value="Haloacid_Dehalogenase"/>
    <property type="match status" value="1"/>
</dbReference>
<keyword evidence="2" id="KW-1185">Reference proteome</keyword>
<protein>
    <submittedName>
        <fullName evidence="1">Noncanonical pyrimidine nucleotidase, YjjG family</fullName>
    </submittedName>
</protein>
<dbReference type="SFLD" id="SFLDG01129">
    <property type="entry name" value="C1.5:_HAD__Beta-PGM__Phosphata"/>
    <property type="match status" value="1"/>
</dbReference>
<dbReference type="GO" id="GO:0008253">
    <property type="term" value="F:5'-nucleotidase activity"/>
    <property type="evidence" value="ECO:0007669"/>
    <property type="project" value="InterPro"/>
</dbReference>
<dbReference type="InterPro" id="IPR036412">
    <property type="entry name" value="HAD-like_sf"/>
</dbReference>
<dbReference type="Proteomes" id="UP000285794">
    <property type="component" value="Unassembled WGS sequence"/>
</dbReference>
<dbReference type="InterPro" id="IPR041492">
    <property type="entry name" value="HAD_2"/>
</dbReference>
<dbReference type="PRINTS" id="PR00413">
    <property type="entry name" value="HADHALOGNASE"/>
</dbReference>
<proteinExistence type="predicted"/>
<dbReference type="Gene3D" id="3.40.50.1000">
    <property type="entry name" value="HAD superfamily/HAD-like"/>
    <property type="match status" value="1"/>
</dbReference>
<dbReference type="PANTHER" id="PTHR47478">
    <property type="match status" value="1"/>
</dbReference>
<evidence type="ECO:0000313" key="1">
    <source>
        <dbReference type="EMBL" id="RRG23553.1"/>
    </source>
</evidence>
<sequence>MKYQHIFFDLDRTLWDFDKNSEKTLIQLFRDFGLQNTFGNFLFFKNRYEYHNKKLWVAYYQNRIEKEELSYKRFYLTLKEAGLDDIELSKEIAHDFIELSPLQTETFPHTHACLEYLKRKDYHLHIITNGFNEVQGRKLQNSKLDSYFTELITSENAGANKPHPQIFEYAFNATGAHTNNSIMIGDDLNTDIKGARDMGMDQIFFNPRKGKHDEKVTFEIANLKELIDIF</sequence>
<dbReference type="RefSeq" id="WP_125029591.1">
    <property type="nucleotide sequence ID" value="NZ_JAPXVP010000003.1"/>
</dbReference>
<dbReference type="PANTHER" id="PTHR47478:SF1">
    <property type="entry name" value="PYRIMIDINE 5'-NUCLEOTIDASE YJJG"/>
    <property type="match status" value="1"/>
</dbReference>
<dbReference type="Gene3D" id="1.10.150.240">
    <property type="entry name" value="Putative phosphatase, domain 2"/>
    <property type="match status" value="1"/>
</dbReference>
<reference evidence="1 2" key="1">
    <citation type="submission" date="2018-07" db="EMBL/GenBank/DDBJ databases">
        <title>Draft genome sequence of Ancylomarina sp. M1P.</title>
        <authorList>
            <person name="Yadav S."/>
            <person name="Villanueva L."/>
            <person name="Damste J.S.S."/>
        </authorList>
    </citation>
    <scope>NUCLEOTIDE SEQUENCE [LARGE SCALE GENOMIC DNA]</scope>
    <source>
        <strain evidence="1 2">M1P</strain>
    </source>
</reference>
<organism evidence="1 2">
    <name type="scientific">Ancylomarina euxinus</name>
    <dbReference type="NCBI Taxonomy" id="2283627"/>
    <lineage>
        <taxon>Bacteria</taxon>
        <taxon>Pseudomonadati</taxon>
        <taxon>Bacteroidota</taxon>
        <taxon>Bacteroidia</taxon>
        <taxon>Marinilabiliales</taxon>
        <taxon>Marinifilaceae</taxon>
        <taxon>Ancylomarina</taxon>
    </lineage>
</organism>
<dbReference type="NCBIfam" id="TIGR02254">
    <property type="entry name" value="YjjG_YfnB"/>
    <property type="match status" value="1"/>
</dbReference>
<dbReference type="NCBIfam" id="TIGR01549">
    <property type="entry name" value="HAD-SF-IA-v1"/>
    <property type="match status" value="1"/>
</dbReference>
<name>A0A425Y4X5_9BACT</name>
<dbReference type="SFLD" id="SFLDG01135">
    <property type="entry name" value="C1.5.6:_HAD__Beta-PGM__Phospha"/>
    <property type="match status" value="1"/>
</dbReference>
<dbReference type="InterPro" id="IPR006439">
    <property type="entry name" value="HAD-SF_hydro_IA"/>
</dbReference>
<dbReference type="InterPro" id="IPR023214">
    <property type="entry name" value="HAD_sf"/>
</dbReference>